<dbReference type="Proteomes" id="UP000603602">
    <property type="component" value="Unassembled WGS sequence"/>
</dbReference>
<evidence type="ECO:0000313" key="2">
    <source>
        <dbReference type="Proteomes" id="UP000603602"/>
    </source>
</evidence>
<comment type="caution">
    <text evidence="1">The sequence shown here is derived from an EMBL/GenBank/DDBJ whole genome shotgun (WGS) entry which is preliminary data.</text>
</comment>
<dbReference type="RefSeq" id="WP_187717690.1">
    <property type="nucleotide sequence ID" value="NZ_JACTAH010000001.1"/>
</dbReference>
<name>A0ABR9B9S8_9RHOO</name>
<organism evidence="1 2">
    <name type="scientific">Thauera sedimentorum</name>
    <dbReference type="NCBI Taxonomy" id="2767595"/>
    <lineage>
        <taxon>Bacteria</taxon>
        <taxon>Pseudomonadati</taxon>
        <taxon>Pseudomonadota</taxon>
        <taxon>Betaproteobacteria</taxon>
        <taxon>Rhodocyclales</taxon>
        <taxon>Zoogloeaceae</taxon>
        <taxon>Thauera</taxon>
    </lineage>
</organism>
<evidence type="ECO:0000313" key="1">
    <source>
        <dbReference type="EMBL" id="MBD8502946.1"/>
    </source>
</evidence>
<reference evidence="2" key="1">
    <citation type="submission" date="2023-07" db="EMBL/GenBank/DDBJ databases">
        <title>Thauera sp. CAU 1555 isolated from sand of Yaerae Beach.</title>
        <authorList>
            <person name="Kim W."/>
        </authorList>
    </citation>
    <scope>NUCLEOTIDE SEQUENCE [LARGE SCALE GENOMIC DNA]</scope>
    <source>
        <strain evidence="2">CAU 1555</strain>
    </source>
</reference>
<protein>
    <submittedName>
        <fullName evidence="1">Uncharacterized protein</fullName>
    </submittedName>
</protein>
<proteinExistence type="predicted"/>
<sequence>MAFKLTVFVLILLAVAVFATRGYRNALRRFEAGRTTAGPDQGDGSG</sequence>
<dbReference type="EMBL" id="JACYTO010000001">
    <property type="protein sequence ID" value="MBD8502946.1"/>
    <property type="molecule type" value="Genomic_DNA"/>
</dbReference>
<gene>
    <name evidence="1" type="ORF">IFO67_08640</name>
</gene>
<keyword evidence="2" id="KW-1185">Reference proteome</keyword>
<accession>A0ABR9B9S8</accession>